<sequence length="235" mass="26335">MVAIPGGVFTMGTDEPEIRQDGEGPARRVRLNGFYMDQHEVSNEDFERFVNATGYLTEAEKFGDSFVFEGMLSEEVNCADDLVPFVFFPRMDHPVLHVSWNDAVAFCTWAGKRLPTEAEWEYSCRGGLENRLFPWGNKLQPKGQHYANIWQGVFPSNNTAEDGYKGTAPVTAFPPNGYGLYNIVGNAWEWTSDWWAVQHSAEEAHNPVTRSQNTPDSSASNLGFRCAADALPELQ</sequence>
<keyword evidence="5" id="KW-1185">Reference proteome</keyword>
<dbReference type="Ensembl" id="ENSCMMT00000027781.1">
    <property type="protein sequence ID" value="ENSCMMP00000025403.1"/>
    <property type="gene ID" value="ENSCMMG00000015708.1"/>
</dbReference>
<dbReference type="InterPro" id="IPR042095">
    <property type="entry name" value="SUMF_sf"/>
</dbReference>
<evidence type="ECO:0000313" key="4">
    <source>
        <dbReference type="Ensembl" id="ENSCMMP00000025403.1"/>
    </source>
</evidence>
<dbReference type="InterPro" id="IPR051043">
    <property type="entry name" value="Sulfatase_Mod_Factor_Kinase"/>
</dbReference>
<evidence type="ECO:0000313" key="5">
    <source>
        <dbReference type="Proteomes" id="UP000694556"/>
    </source>
</evidence>
<dbReference type="Proteomes" id="UP000694556">
    <property type="component" value="Chromosome 13"/>
</dbReference>
<dbReference type="Gene3D" id="3.90.1580.10">
    <property type="entry name" value="paralog of FGE (formylglycine-generating enzyme)"/>
    <property type="match status" value="1"/>
</dbReference>
<dbReference type="InterPro" id="IPR016187">
    <property type="entry name" value="CTDL_fold"/>
</dbReference>
<dbReference type="InterPro" id="IPR005532">
    <property type="entry name" value="SUMF_dom"/>
</dbReference>
<dbReference type="GO" id="GO:0120147">
    <property type="term" value="F:formylglycine-generating oxidase activity"/>
    <property type="evidence" value="ECO:0007669"/>
    <property type="project" value="TreeGrafter"/>
</dbReference>
<accession>A0A8C3CS70</accession>
<dbReference type="AlphaFoldDB" id="A0A8C3CS70"/>
<comment type="similarity">
    <text evidence="2">Belongs to the sulfatase-modifying factor family.</text>
</comment>
<dbReference type="Pfam" id="PF03781">
    <property type="entry name" value="FGE-sulfatase"/>
    <property type="match status" value="1"/>
</dbReference>
<reference evidence="4" key="1">
    <citation type="submission" date="2018-09" db="EMBL/GenBank/DDBJ databases">
        <title>Common duck and Muscovy duck high density SNP chip.</title>
        <authorList>
            <person name="Vignal A."/>
            <person name="Thebault N."/>
            <person name="Warren W.C."/>
        </authorList>
    </citation>
    <scope>NUCLEOTIDE SEQUENCE [LARGE SCALE GENOMIC DNA]</scope>
</reference>
<evidence type="ECO:0000256" key="1">
    <source>
        <dbReference type="ARBA" id="ARBA00004319"/>
    </source>
</evidence>
<reference evidence="4" key="3">
    <citation type="submission" date="2025-09" db="UniProtKB">
        <authorList>
            <consortium name="Ensembl"/>
        </authorList>
    </citation>
    <scope>IDENTIFICATION</scope>
</reference>
<dbReference type="PANTHER" id="PTHR23150:SF19">
    <property type="entry name" value="FORMYLGLYCINE-GENERATING ENZYME"/>
    <property type="match status" value="1"/>
</dbReference>
<evidence type="ECO:0000259" key="3">
    <source>
        <dbReference type="Pfam" id="PF03781"/>
    </source>
</evidence>
<organism evidence="4 5">
    <name type="scientific">Cairina moschata</name>
    <name type="common">Muscovy duck</name>
    <dbReference type="NCBI Taxonomy" id="8855"/>
    <lineage>
        <taxon>Eukaryota</taxon>
        <taxon>Metazoa</taxon>
        <taxon>Chordata</taxon>
        <taxon>Craniata</taxon>
        <taxon>Vertebrata</taxon>
        <taxon>Euteleostomi</taxon>
        <taxon>Archelosauria</taxon>
        <taxon>Archosauria</taxon>
        <taxon>Dinosauria</taxon>
        <taxon>Saurischia</taxon>
        <taxon>Theropoda</taxon>
        <taxon>Coelurosauria</taxon>
        <taxon>Aves</taxon>
        <taxon>Neognathae</taxon>
        <taxon>Galloanserae</taxon>
        <taxon>Anseriformes</taxon>
        <taxon>Anatidae</taxon>
        <taxon>Anatinae</taxon>
        <taxon>Cairina</taxon>
    </lineage>
</organism>
<reference evidence="4" key="2">
    <citation type="submission" date="2025-08" db="UniProtKB">
        <authorList>
            <consortium name="Ensembl"/>
        </authorList>
    </citation>
    <scope>IDENTIFICATION</scope>
</reference>
<name>A0A8C3CS70_CAIMO</name>
<dbReference type="PANTHER" id="PTHR23150">
    <property type="entry name" value="SULFATASE MODIFYING FACTOR 1, 2"/>
    <property type="match status" value="1"/>
</dbReference>
<dbReference type="GO" id="GO:0005788">
    <property type="term" value="C:endoplasmic reticulum lumen"/>
    <property type="evidence" value="ECO:0007669"/>
    <property type="project" value="UniProtKB-SubCell"/>
</dbReference>
<dbReference type="SUPFAM" id="SSF56436">
    <property type="entry name" value="C-type lectin-like"/>
    <property type="match status" value="1"/>
</dbReference>
<protein>
    <submittedName>
        <fullName evidence="4">Sulfatase modifying factor 1</fullName>
    </submittedName>
</protein>
<evidence type="ECO:0000256" key="2">
    <source>
        <dbReference type="ARBA" id="ARBA00005310"/>
    </source>
</evidence>
<comment type="subcellular location">
    <subcellularLocation>
        <location evidence="1">Endoplasmic reticulum lumen</location>
    </subcellularLocation>
</comment>
<feature type="domain" description="Sulfatase-modifying factor enzyme-like" evidence="3">
    <location>
        <begin position="1"/>
        <end position="205"/>
    </location>
</feature>
<proteinExistence type="inferred from homology"/>